<dbReference type="SMART" id="SM00065">
    <property type="entry name" value="GAF"/>
    <property type="match status" value="4"/>
</dbReference>
<dbReference type="PROSITE" id="PS50112">
    <property type="entry name" value="PAS"/>
    <property type="match status" value="1"/>
</dbReference>
<dbReference type="GO" id="GO:0016020">
    <property type="term" value="C:membrane"/>
    <property type="evidence" value="ECO:0007669"/>
    <property type="project" value="InterPro"/>
</dbReference>
<gene>
    <name evidence="9" type="ordered locus">ANT_11830</name>
</gene>
<evidence type="ECO:0000256" key="1">
    <source>
        <dbReference type="PROSITE-ProRule" id="PRU00703"/>
    </source>
</evidence>
<feature type="domain" description="PAC" evidence="6">
    <location>
        <begin position="990"/>
        <end position="1051"/>
    </location>
</feature>
<dbReference type="InterPro" id="IPR013656">
    <property type="entry name" value="PAS_4"/>
</dbReference>
<dbReference type="InterPro" id="IPR000644">
    <property type="entry name" value="CBS_dom"/>
</dbReference>
<dbReference type="CDD" id="cd00130">
    <property type="entry name" value="PAS"/>
    <property type="match status" value="1"/>
</dbReference>
<keyword evidence="4" id="KW-0812">Transmembrane</keyword>
<evidence type="ECO:0000256" key="3">
    <source>
        <dbReference type="SAM" id="MobiDB-lite"/>
    </source>
</evidence>
<dbReference type="InterPro" id="IPR003660">
    <property type="entry name" value="HAMP_dom"/>
</dbReference>
<proteinExistence type="predicted"/>
<dbReference type="CDD" id="cd06225">
    <property type="entry name" value="HAMP"/>
    <property type="match status" value="1"/>
</dbReference>
<dbReference type="SUPFAM" id="SSF55785">
    <property type="entry name" value="PYP-like sensor domain (PAS domain)"/>
    <property type="match status" value="1"/>
</dbReference>
<evidence type="ECO:0000313" key="10">
    <source>
        <dbReference type="Proteomes" id="UP000008922"/>
    </source>
</evidence>
<dbReference type="InParanoid" id="E8N453"/>
<evidence type="ECO:0000259" key="8">
    <source>
        <dbReference type="PROSITE" id="PS51371"/>
    </source>
</evidence>
<dbReference type="eggNOG" id="COG2203">
    <property type="taxonomic scope" value="Bacteria"/>
</dbReference>
<feature type="domain" description="HAMP" evidence="7">
    <location>
        <begin position="357"/>
        <end position="409"/>
    </location>
</feature>
<protein>
    <submittedName>
        <fullName evidence="9">Signaling protein</fullName>
    </submittedName>
</protein>
<dbReference type="Pfam" id="PF01590">
    <property type="entry name" value="GAF"/>
    <property type="match status" value="1"/>
</dbReference>
<dbReference type="SMART" id="SM00304">
    <property type="entry name" value="HAMP"/>
    <property type="match status" value="1"/>
</dbReference>
<dbReference type="Gene3D" id="3.30.450.40">
    <property type="match status" value="6"/>
</dbReference>
<dbReference type="EMBL" id="AP012029">
    <property type="protein sequence ID" value="BAJ63217.1"/>
    <property type="molecule type" value="Genomic_DNA"/>
</dbReference>
<dbReference type="STRING" id="926569.ANT_11830"/>
<dbReference type="NCBIfam" id="TIGR00229">
    <property type="entry name" value="sensory_box"/>
    <property type="match status" value="1"/>
</dbReference>
<accession>E8N453</accession>
<dbReference type="Gene3D" id="6.10.340.10">
    <property type="match status" value="1"/>
</dbReference>
<feature type="transmembrane region" description="Helical" evidence="4">
    <location>
        <begin position="35"/>
        <end position="56"/>
    </location>
</feature>
<dbReference type="eggNOG" id="COG3605">
    <property type="taxonomic scope" value="Bacteria"/>
</dbReference>
<dbReference type="InterPro" id="IPR000700">
    <property type="entry name" value="PAS-assoc_C"/>
</dbReference>
<reference evidence="9 10" key="1">
    <citation type="submission" date="2010-12" db="EMBL/GenBank/DDBJ databases">
        <title>Whole genome sequence of Anaerolinea thermophila UNI-1.</title>
        <authorList>
            <person name="Narita-Yamada S."/>
            <person name="Kishi E."/>
            <person name="Watanabe Y."/>
            <person name="Takasaki K."/>
            <person name="Ankai A."/>
            <person name="Oguchi A."/>
            <person name="Fukui S."/>
            <person name="Takahashi M."/>
            <person name="Yashiro I."/>
            <person name="Hosoyama A."/>
            <person name="Sekiguchi Y."/>
            <person name="Hanada S."/>
            <person name="Fujita N."/>
        </authorList>
    </citation>
    <scope>NUCLEOTIDE SEQUENCE [LARGE SCALE GENOMIC DNA]</scope>
    <source>
        <strain evidence="10">DSM 14523 / JCM 11388 / NBRC 100420 / UNI-1</strain>
    </source>
</reference>
<dbReference type="InterPro" id="IPR029016">
    <property type="entry name" value="GAF-like_dom_sf"/>
</dbReference>
<keyword evidence="1" id="KW-0129">CBS domain</keyword>
<name>E8N453_ANATU</name>
<keyword evidence="2" id="KW-0175">Coiled coil</keyword>
<evidence type="ECO:0000256" key="2">
    <source>
        <dbReference type="SAM" id="Coils"/>
    </source>
</evidence>
<dbReference type="PROSITE" id="PS50885">
    <property type="entry name" value="HAMP"/>
    <property type="match status" value="1"/>
</dbReference>
<sequence>MERLKQVWSGVKNAVRQGLQAIIALFRQNSLRRTLVLAVLLVSLVPVLLVGGISYWRTRSQIFSLVTNQIASLTDYTTNQLGNFVFSKQSALYTHSVKDTFTVNTLAALKEEMPLPERTAAIVNLRTQFSQLASGGGIEPAFTVVFLMEEDGTVVAASDQAYINRVFGNAPINHPVILGQFGKQAVSAVINPFQPSSLQNELFLIVSQPVKIAGLDKPLTLYGISNTVLFNQVLNLAASFYPDSRAVLIFPDGVTYESSSTVSGLRNLPTNTSLLSVIEKETNAQEQLFTKIEETITWENENGIASIRRIPNTSLHFAIVTPLRVLYGNVGVLDRFTRNTLFIVLIILGVLTYTGARWIVNPLLHLSEVAKSLASGNFNVRSRVRRSDEIGLLASSMNQMADQLASLYTSLEQAVEARTRQLRTASEVAQLVISSTSLGEILDRTVELVNERFNLYHTAIYLKDQTGTMLVLSETSGFASEERKQQAVHIPIAADTTPSEVARNNRAISVDRPEEAKFLADPLLPDSQSQAFVPIAFSNEVLGVLELHQSTPKGFDEDTLFVMQTLANQIAAALRNVRTLEAAQFNLEETNLINQATRQISEAQTEDDVVQSIIGIMPQLPYYAAILSLERAYFHIQALYDPHTLRLERGLSSIDIPATRALDSLTRGAPIFVEDIHQPSEYENLLSFFLRRGCKSAMLLPMLKGNKVAYVFILAFTPEEEISQAILQPFINLVEVVNATLDKLNVLETLRARLNELQVLANFSRVTIAETNLQKLYRALYEQISDNFGSDLGFIIATYDEKQGRIEFPFAIENDEILEIEPMPLGEGLTSYIIQNQKPLLINNEAERRAIELSTRIVGKPARSWLGVPLIAGGKLLGAMILQDQEHEERFSEYDLNLFMTLAPQVATAIRNAQLVQEMQNALHAYDYERLLLQTWLTHTPDAIAIKDRQARYQRVSQYYADMQGMSPEDMMGKTDYDVFVNKEDAEQTIETDMRVMEMGRPFIEDIRGTANDYYRVSRLPVVDQNGQVVGLITISRDVSDIFRAQQEMQKRAQQVQTTAEIARDITGTLNIDELLAKVVNLVRERFGFYHASIFLLDSEKQYAVLRESTGEAGRIMKERGHRLAVGSRSIVGQATYRGEAIIVEDVTEDPTHLPNPLLPDTRAELAIPLKFADEVIGALDVQSTQPNVFTDEDIEILGILADQLAAAIHNAELYEKAQDLISRHRLLNRLNLIGTSAQTLNEALLEIVNQLLDLQIADAVNIRLLNSSGQLELAVMNGYGLKKPALLMGADEGLQGACLAERRGLRVGDVSEDPRCIELGEDTHSVMVIPLLFGEEALGVITFEARTAYAFNENDLEVMTSLANNLSGVIMSWRLVQQVSQQVERQKLLFEATSRIRRSMDIGEILKTSVVETVRVLGARRAQIRLSLSEGSGSPSEKGDGHNGSQPVE</sequence>
<dbReference type="Gene3D" id="3.30.450.20">
    <property type="entry name" value="PAS domain"/>
    <property type="match status" value="1"/>
</dbReference>
<dbReference type="PANTHER" id="PTHR43155:SF2">
    <property type="entry name" value="CYCLIC DI-GMP PHOSPHODIESTERASE PA4108"/>
    <property type="match status" value="1"/>
</dbReference>
<dbReference type="InterPro" id="IPR000014">
    <property type="entry name" value="PAS"/>
</dbReference>
<dbReference type="InterPro" id="IPR035965">
    <property type="entry name" value="PAS-like_dom_sf"/>
</dbReference>
<evidence type="ECO:0000259" key="6">
    <source>
        <dbReference type="PROSITE" id="PS50113"/>
    </source>
</evidence>
<dbReference type="eggNOG" id="COG3850">
    <property type="taxonomic scope" value="Bacteria"/>
</dbReference>
<evidence type="ECO:0000259" key="7">
    <source>
        <dbReference type="PROSITE" id="PS50885"/>
    </source>
</evidence>
<dbReference type="HOGENOM" id="CLU_251328_0_0_0"/>
<dbReference type="eggNOG" id="COG3829">
    <property type="taxonomic scope" value="Bacteria"/>
</dbReference>
<organism evidence="9 10">
    <name type="scientific">Anaerolinea thermophila (strain DSM 14523 / JCM 11388 / NBRC 100420 / UNI-1)</name>
    <dbReference type="NCBI Taxonomy" id="926569"/>
    <lineage>
        <taxon>Bacteria</taxon>
        <taxon>Bacillati</taxon>
        <taxon>Chloroflexota</taxon>
        <taxon>Anaerolineae</taxon>
        <taxon>Anaerolineales</taxon>
        <taxon>Anaerolineaceae</taxon>
        <taxon>Anaerolinea</taxon>
    </lineage>
</organism>
<feature type="coiled-coil region" evidence="2">
    <location>
        <begin position="563"/>
        <end position="606"/>
    </location>
</feature>
<dbReference type="PROSITE" id="PS51371">
    <property type="entry name" value="CBS"/>
    <property type="match status" value="1"/>
</dbReference>
<evidence type="ECO:0000259" key="5">
    <source>
        <dbReference type="PROSITE" id="PS50112"/>
    </source>
</evidence>
<dbReference type="PROSITE" id="PS50113">
    <property type="entry name" value="PAC"/>
    <property type="match status" value="1"/>
</dbReference>
<dbReference type="OrthoDB" id="137028at2"/>
<feature type="domain" description="CBS" evidence="8">
    <location>
        <begin position="972"/>
        <end position="1048"/>
    </location>
</feature>
<dbReference type="GO" id="GO:0007165">
    <property type="term" value="P:signal transduction"/>
    <property type="evidence" value="ECO:0007669"/>
    <property type="project" value="InterPro"/>
</dbReference>
<evidence type="ECO:0000256" key="4">
    <source>
        <dbReference type="SAM" id="Phobius"/>
    </source>
</evidence>
<keyword evidence="4" id="KW-1133">Transmembrane helix</keyword>
<dbReference type="Proteomes" id="UP000008922">
    <property type="component" value="Chromosome"/>
</dbReference>
<dbReference type="KEGG" id="atm:ANT_11830"/>
<dbReference type="Pfam" id="PF13185">
    <property type="entry name" value="GAF_2"/>
    <property type="match status" value="3"/>
</dbReference>
<keyword evidence="10" id="KW-1185">Reference proteome</keyword>
<dbReference type="InterPro" id="IPR003018">
    <property type="entry name" value="GAF"/>
</dbReference>
<dbReference type="PANTHER" id="PTHR43155">
    <property type="entry name" value="CYCLIC DI-GMP PHOSPHODIESTERASE PA4108-RELATED"/>
    <property type="match status" value="1"/>
</dbReference>
<feature type="domain" description="PAS" evidence="5">
    <location>
        <begin position="929"/>
        <end position="1000"/>
    </location>
</feature>
<dbReference type="RefSeq" id="WP_013559605.1">
    <property type="nucleotide sequence ID" value="NC_014960.1"/>
</dbReference>
<dbReference type="Pfam" id="PF08448">
    <property type="entry name" value="PAS_4"/>
    <property type="match status" value="1"/>
</dbReference>
<feature type="region of interest" description="Disordered" evidence="3">
    <location>
        <begin position="1429"/>
        <end position="1450"/>
    </location>
</feature>
<keyword evidence="4" id="KW-0472">Membrane</keyword>
<dbReference type="SUPFAM" id="SSF158472">
    <property type="entry name" value="HAMP domain-like"/>
    <property type="match status" value="1"/>
</dbReference>
<evidence type="ECO:0000313" key="9">
    <source>
        <dbReference type="EMBL" id="BAJ63217.1"/>
    </source>
</evidence>
<dbReference type="Pfam" id="PF00672">
    <property type="entry name" value="HAMP"/>
    <property type="match status" value="1"/>
</dbReference>
<dbReference type="SUPFAM" id="SSF55781">
    <property type="entry name" value="GAF domain-like"/>
    <property type="match status" value="6"/>
</dbReference>